<dbReference type="Gene3D" id="2.30.40.10">
    <property type="entry name" value="Urease, subunit C, domain 1"/>
    <property type="match status" value="1"/>
</dbReference>
<dbReference type="InterPro" id="IPR013108">
    <property type="entry name" value="Amidohydro_3"/>
</dbReference>
<dbReference type="PANTHER" id="PTHR22642:SF2">
    <property type="entry name" value="PROTEIN LONG AFTER FAR-RED 3"/>
    <property type="match status" value="1"/>
</dbReference>
<evidence type="ECO:0000259" key="1">
    <source>
        <dbReference type="Pfam" id="PF07969"/>
    </source>
</evidence>
<dbReference type="InterPro" id="IPR032466">
    <property type="entry name" value="Metal_Hydrolase"/>
</dbReference>
<dbReference type="SUPFAM" id="SSF51556">
    <property type="entry name" value="Metallo-dependent hydrolases"/>
    <property type="match status" value="1"/>
</dbReference>
<dbReference type="InterPro" id="IPR011059">
    <property type="entry name" value="Metal-dep_hydrolase_composite"/>
</dbReference>
<dbReference type="Proteomes" id="UP000199537">
    <property type="component" value="Unassembled WGS sequence"/>
</dbReference>
<dbReference type="Gene3D" id="3.20.20.140">
    <property type="entry name" value="Metal-dependent hydrolases"/>
    <property type="match status" value="1"/>
</dbReference>
<dbReference type="OrthoDB" id="9767366at2"/>
<dbReference type="EMBL" id="FPCJ01000001">
    <property type="protein sequence ID" value="SFV31085.1"/>
    <property type="molecule type" value="Genomic_DNA"/>
</dbReference>
<dbReference type="InterPro" id="IPR033932">
    <property type="entry name" value="YtcJ-like"/>
</dbReference>
<dbReference type="Pfam" id="PF07969">
    <property type="entry name" value="Amidohydro_3"/>
    <property type="match status" value="1"/>
</dbReference>
<dbReference type="RefSeq" id="WP_092458509.1">
    <property type="nucleotide sequence ID" value="NZ_FPCJ01000001.1"/>
</dbReference>
<evidence type="ECO:0000313" key="3">
    <source>
        <dbReference type="Proteomes" id="UP000199537"/>
    </source>
</evidence>
<name>A0A1I7N8V1_9BACT</name>
<sequence>MLSCHTSTQQADLILYHATIYTVDDNFRMAQAMAIRQGKIVAVGSDQQILHDYSAPQKIDLQGHFVYPGFIDAHAHFYSYALSLLSVDLTGTRSWEEVLERVKAFAATHPQGWIVGRGWDQNDWPGKQFPDRAELDRIFPHRPVLLTRVDGHAAIANGEALKQAGIKPGKTLEGGLFVTKQGRLTGVLIDNAVEKVASLIPPLDDATKLKALQEAEQRCFAVGLTTVADCGLPKQTIDFLDSLQRAGKLRMRIYAMAADEKENYDYYLKHGPYQTDRMHVCAFKLFADGALGSRGACLLQPYSDQPGWYGFLLKDRKYFDSIAHVLINSPFQMCTHAIGDSANRVMLQIYASVLKPGNDRRWRIEHAQVVHPDDVPLFGKYAIVPSVQPTHATSDMYWAGERLGKERLRYAYAFQDLLRQNGWLPLGTDFPVEDIDPRKTFCAAVFRQDSTGYPPGGFQPENALTREQALRGMTIWAARAQFEEQEKGSLEPGKWADFVVMEKDLMQIPAREILHNPILATYQAGQLVYARTRD</sequence>
<proteinExistence type="predicted"/>
<feature type="domain" description="Amidohydrolase 3" evidence="1">
    <location>
        <begin position="59"/>
        <end position="529"/>
    </location>
</feature>
<evidence type="ECO:0000313" key="2">
    <source>
        <dbReference type="EMBL" id="SFV31085.1"/>
    </source>
</evidence>
<dbReference type="AlphaFoldDB" id="A0A1I7N8V1"/>
<dbReference type="CDD" id="cd01300">
    <property type="entry name" value="YtcJ_like"/>
    <property type="match status" value="1"/>
</dbReference>
<dbReference type="STRING" id="1393122.SAMN05660895_0975"/>
<dbReference type="PANTHER" id="PTHR22642">
    <property type="entry name" value="IMIDAZOLONEPROPIONASE"/>
    <property type="match status" value="1"/>
</dbReference>
<accession>A0A1I7N8V1</accession>
<reference evidence="3" key="1">
    <citation type="submission" date="2016-10" db="EMBL/GenBank/DDBJ databases">
        <authorList>
            <person name="Varghese N."/>
            <person name="Submissions S."/>
        </authorList>
    </citation>
    <scope>NUCLEOTIDE SEQUENCE [LARGE SCALE GENOMIC DNA]</scope>
    <source>
        <strain evidence="3">DSM 14807</strain>
    </source>
</reference>
<gene>
    <name evidence="2" type="ORF">SAMN05660895_0975</name>
</gene>
<protein>
    <recommendedName>
        <fullName evidence="1">Amidohydrolase 3 domain-containing protein</fullName>
    </recommendedName>
</protein>
<keyword evidence="3" id="KW-1185">Reference proteome</keyword>
<dbReference type="Gene3D" id="3.10.310.70">
    <property type="match status" value="1"/>
</dbReference>
<dbReference type="SUPFAM" id="SSF51338">
    <property type="entry name" value="Composite domain of metallo-dependent hydrolases"/>
    <property type="match status" value="1"/>
</dbReference>
<dbReference type="GO" id="GO:0016810">
    <property type="term" value="F:hydrolase activity, acting on carbon-nitrogen (but not peptide) bonds"/>
    <property type="evidence" value="ECO:0007669"/>
    <property type="project" value="InterPro"/>
</dbReference>
<organism evidence="2 3">
    <name type="scientific">Thermoflavifilum thermophilum</name>
    <dbReference type="NCBI Taxonomy" id="1393122"/>
    <lineage>
        <taxon>Bacteria</taxon>
        <taxon>Pseudomonadati</taxon>
        <taxon>Bacteroidota</taxon>
        <taxon>Chitinophagia</taxon>
        <taxon>Chitinophagales</taxon>
        <taxon>Chitinophagaceae</taxon>
        <taxon>Thermoflavifilum</taxon>
    </lineage>
</organism>